<dbReference type="InterPro" id="IPR001849">
    <property type="entry name" value="PH_domain"/>
</dbReference>
<protein>
    <recommendedName>
        <fullName evidence="8">Clu domain-containing protein</fullName>
    </recommendedName>
</protein>
<evidence type="ECO:0000313" key="7">
    <source>
        <dbReference type="Proteomes" id="UP001295684"/>
    </source>
</evidence>
<dbReference type="PANTHER" id="PTHR12601">
    <property type="entry name" value="EUKARYOTIC TRANSLATION INITIATION FACTOR 3 SUBUNIT EIF-3"/>
    <property type="match status" value="1"/>
</dbReference>
<feature type="repeat" description="TPR" evidence="2">
    <location>
        <begin position="1076"/>
        <end position="1109"/>
    </location>
</feature>
<dbReference type="InterPro" id="IPR025697">
    <property type="entry name" value="CLU_dom"/>
</dbReference>
<gene>
    <name evidence="6" type="ORF">ECRASSUSDP1_LOCUS3571</name>
</gene>
<evidence type="ECO:0000256" key="3">
    <source>
        <dbReference type="SAM" id="MobiDB-lite"/>
    </source>
</evidence>
<reference evidence="6" key="1">
    <citation type="submission" date="2023-07" db="EMBL/GenBank/DDBJ databases">
        <authorList>
            <consortium name="AG Swart"/>
            <person name="Singh M."/>
            <person name="Singh A."/>
            <person name="Seah K."/>
            <person name="Emmerich C."/>
        </authorList>
    </citation>
    <scope>NUCLEOTIDE SEQUENCE</scope>
    <source>
        <strain evidence="6">DP1</strain>
    </source>
</reference>
<sequence>MDRFNPRNLENIKEIENDDSDQGEFDEQDNLDDDYDEDFLEANEPQNPMQEVLLKVPGLITSQFASPIMKLNNSGNKWNNRMLVINQDYLGYIRKVPVNNEITEKDIPKQCVHVSYILDVGPVSDEEAKKYKKKIKDPDICFKVELIKAALYKGKAKEPKMLDQITEKMKSKPQKWFFMCEVKEDRNTWINKIREIAPELRTPSIDIDEDLYQDPIRKTLEKSKEESKGYKNEAPKDLDLNYDVPDEEDEDDIGEINERFNNANLDEDEDDEDNDDQAENAKNPEIQYSELKNTISQYLTQSNELLDRKIKKEEEAWDMKFQNYWTNLINFELEISKQGDDSEEINTKINIYCERLLQHVGKFRKESTEIFQKIVEEMSRPESKRTNVAINIIDTDYLPFASDDDCAEFEVYKEKNIIFKIAACDMEGNLKWKQMQREFNSMDAFFDTLYILSKDEEQPKLRVPLSCIMDYKGFRCLATGLVPFDEYALKVGFNQDNKFLNTQSFMNILSDAGHILGLKDTKVFLGVLSSHQSIPISTHLKVYHYRQTDNSDNNFLDSPTVKSKKYHFSELQYDIKPNQDLGYVFNTSYMFPLDFSLNQANGIQERYIRPEFLCQYERPLKADTRKLPPKGVENRVKEDQDMLEINEASKTLQSKTIPNLVSLLDSLTLVPLDSKNLSEIFHSYGINMRYLGIVARYSNLFHVQDICINEMIARILKQLLNAQIASSIKELSLDDEESSAHYTHARHEPIQRNPRSIIKTKSKNDFHPNRSIDKAVGFNDDNITSLNRSVDKQNSDILEVDDLETNLYKDNRCNEWYQDFLNLTFGNDKESEDFFHEVVYPRIQVYYSYPVEQLKEYKINYTALYYSLLYHCGLQIDKEQELYKKLGKTQKPFEHYNYVKCVPISKTYPMRKLPVHDFANKYKEYRARGENEMALHAAKARILYTKLVEGRIDLEAQGEIAELLVEEAMYDEAIEQAEIGLQNCGHENSSSIKFYCVLMRAYQRTGDTKEAQIYFDKTIMCLVHHWGQLHPLHCTIYNIMAFLMIDEGSLKEAEYCYMSSLSCCSKVLGTNHIQTAEVYMDFGRLYLKMHRKSEALVNFQAAFNIYQSYFEKQSLPCGNAGFHIATILEEERRLHEAFEYAQIAVEAYSKINGQASDLAISSQWLIISISFSLKSAKTEEYSAELFRNLNERDQHIQSIEENKGVEQTIDEETRERIERIKEYLAAVDIMNTTRNLDRERRTNLKAYVEAIMREEDKDNEIEIGYEIGRYGEEVSQKPTSGSRGIDPIKVSSISNLTFTDAQRKLLNEIYEAAVENQCKGVFDFYYDKIKEIVDMIAVPDESGGYTGSQKGFEGFNKVRNEKRFTNELNKSITSKSLILKCIRIFEDVNFMSVILASTAT</sequence>
<feature type="domain" description="Clu" evidence="5">
    <location>
        <begin position="291"/>
        <end position="598"/>
    </location>
</feature>
<dbReference type="InterPro" id="IPR019734">
    <property type="entry name" value="TPR_rpt"/>
</dbReference>
<organism evidence="6 7">
    <name type="scientific">Euplotes crassus</name>
    <dbReference type="NCBI Taxonomy" id="5936"/>
    <lineage>
        <taxon>Eukaryota</taxon>
        <taxon>Sar</taxon>
        <taxon>Alveolata</taxon>
        <taxon>Ciliophora</taxon>
        <taxon>Intramacronucleata</taxon>
        <taxon>Spirotrichea</taxon>
        <taxon>Hypotrichia</taxon>
        <taxon>Euplotida</taxon>
        <taxon>Euplotidae</taxon>
        <taxon>Moneuplotes</taxon>
    </lineage>
</organism>
<evidence type="ECO:0000256" key="1">
    <source>
        <dbReference type="ARBA" id="ARBA00022490"/>
    </source>
</evidence>
<dbReference type="InterPro" id="IPR033646">
    <property type="entry name" value="CLU-central"/>
</dbReference>
<dbReference type="PROSITE" id="PS51823">
    <property type="entry name" value="CLU"/>
    <property type="match status" value="1"/>
</dbReference>
<dbReference type="Proteomes" id="UP001295684">
    <property type="component" value="Unassembled WGS sequence"/>
</dbReference>
<proteinExistence type="predicted"/>
<dbReference type="EMBL" id="CAMPGE010003414">
    <property type="protein sequence ID" value="CAI2362249.1"/>
    <property type="molecule type" value="Genomic_DNA"/>
</dbReference>
<keyword evidence="2" id="KW-0802">TPR repeat</keyword>
<evidence type="ECO:0000259" key="5">
    <source>
        <dbReference type="PROSITE" id="PS51823"/>
    </source>
</evidence>
<comment type="caution">
    <text evidence="6">The sequence shown here is derived from an EMBL/GenBank/DDBJ whole genome shotgun (WGS) entry which is preliminary data.</text>
</comment>
<evidence type="ECO:0000313" key="6">
    <source>
        <dbReference type="EMBL" id="CAI2362249.1"/>
    </source>
</evidence>
<dbReference type="Gene3D" id="2.30.29.30">
    <property type="entry name" value="Pleckstrin-homology domain (PH domain)/Phosphotyrosine-binding domain (PTB)"/>
    <property type="match status" value="1"/>
</dbReference>
<dbReference type="SUPFAM" id="SSF48452">
    <property type="entry name" value="TPR-like"/>
    <property type="match status" value="2"/>
</dbReference>
<dbReference type="Gene3D" id="1.25.40.10">
    <property type="entry name" value="Tetratricopeptide repeat domain"/>
    <property type="match status" value="1"/>
</dbReference>
<feature type="compositionally biased region" description="Basic and acidic residues" evidence="3">
    <location>
        <begin position="222"/>
        <end position="239"/>
    </location>
</feature>
<name>A0AAD1X651_EUPCR</name>
<dbReference type="CDD" id="cd15466">
    <property type="entry name" value="CLU-central"/>
    <property type="match status" value="1"/>
</dbReference>
<feature type="compositionally biased region" description="Acidic residues" evidence="3">
    <location>
        <begin position="265"/>
        <end position="278"/>
    </location>
</feature>
<dbReference type="InterPro" id="IPR011993">
    <property type="entry name" value="PH-like_dom_sf"/>
</dbReference>
<feature type="compositionally biased region" description="Acidic residues" evidence="3">
    <location>
        <begin position="244"/>
        <end position="255"/>
    </location>
</feature>
<feature type="region of interest" description="Disordered" evidence="3">
    <location>
        <begin position="739"/>
        <end position="766"/>
    </location>
</feature>
<dbReference type="InterPro" id="IPR011990">
    <property type="entry name" value="TPR-like_helical_dom_sf"/>
</dbReference>
<feature type="region of interest" description="Disordered" evidence="3">
    <location>
        <begin position="1"/>
        <end position="35"/>
    </location>
</feature>
<dbReference type="PROSITE" id="PS50003">
    <property type="entry name" value="PH_DOMAIN"/>
    <property type="match status" value="1"/>
</dbReference>
<accession>A0AAD1X651</accession>
<dbReference type="Pfam" id="PF13236">
    <property type="entry name" value="CLU"/>
    <property type="match status" value="1"/>
</dbReference>
<evidence type="ECO:0000256" key="2">
    <source>
        <dbReference type="PROSITE-ProRule" id="PRU00339"/>
    </source>
</evidence>
<dbReference type="InterPro" id="IPR027523">
    <property type="entry name" value="CLU_prot"/>
</dbReference>
<keyword evidence="1" id="KW-0963">Cytoplasm</keyword>
<feature type="compositionally biased region" description="Basic and acidic residues" evidence="3">
    <location>
        <begin position="1"/>
        <end position="15"/>
    </location>
</feature>
<dbReference type="Pfam" id="PF13424">
    <property type="entry name" value="TPR_12"/>
    <property type="match status" value="1"/>
</dbReference>
<dbReference type="PROSITE" id="PS50005">
    <property type="entry name" value="TPR"/>
    <property type="match status" value="1"/>
</dbReference>
<feature type="region of interest" description="Disordered" evidence="3">
    <location>
        <begin position="222"/>
        <end position="285"/>
    </location>
</feature>
<evidence type="ECO:0008006" key="8">
    <source>
        <dbReference type="Google" id="ProtNLM"/>
    </source>
</evidence>
<feature type="compositionally biased region" description="Acidic residues" evidence="3">
    <location>
        <begin position="16"/>
        <end position="35"/>
    </location>
</feature>
<feature type="domain" description="PH" evidence="4">
    <location>
        <begin position="53"/>
        <end position="198"/>
    </location>
</feature>
<evidence type="ECO:0000259" key="4">
    <source>
        <dbReference type="PROSITE" id="PS50003"/>
    </source>
</evidence>
<dbReference type="Pfam" id="PF12807">
    <property type="entry name" value="eIF3_p135"/>
    <property type="match status" value="1"/>
</dbReference>
<keyword evidence="7" id="KW-1185">Reference proteome</keyword>